<dbReference type="EMBL" id="CAKMRJ010005412">
    <property type="protein sequence ID" value="CAH1440880.1"/>
    <property type="molecule type" value="Genomic_DNA"/>
</dbReference>
<gene>
    <name evidence="1" type="ORF">LVIROSA_LOCUS26985</name>
</gene>
<dbReference type="Proteomes" id="UP001157418">
    <property type="component" value="Unassembled WGS sequence"/>
</dbReference>
<dbReference type="AlphaFoldDB" id="A0AAU9NTD7"/>
<organism evidence="1 2">
    <name type="scientific">Lactuca virosa</name>
    <dbReference type="NCBI Taxonomy" id="75947"/>
    <lineage>
        <taxon>Eukaryota</taxon>
        <taxon>Viridiplantae</taxon>
        <taxon>Streptophyta</taxon>
        <taxon>Embryophyta</taxon>
        <taxon>Tracheophyta</taxon>
        <taxon>Spermatophyta</taxon>
        <taxon>Magnoliopsida</taxon>
        <taxon>eudicotyledons</taxon>
        <taxon>Gunneridae</taxon>
        <taxon>Pentapetalae</taxon>
        <taxon>asterids</taxon>
        <taxon>campanulids</taxon>
        <taxon>Asterales</taxon>
        <taxon>Asteraceae</taxon>
        <taxon>Cichorioideae</taxon>
        <taxon>Cichorieae</taxon>
        <taxon>Lactucinae</taxon>
        <taxon>Lactuca</taxon>
    </lineage>
</organism>
<proteinExistence type="predicted"/>
<keyword evidence="2" id="KW-1185">Reference proteome</keyword>
<accession>A0AAU9NTD7</accession>
<name>A0AAU9NTD7_9ASTR</name>
<reference evidence="1 2" key="1">
    <citation type="submission" date="2022-01" db="EMBL/GenBank/DDBJ databases">
        <authorList>
            <person name="Xiong W."/>
            <person name="Schranz E."/>
        </authorList>
    </citation>
    <scope>NUCLEOTIDE SEQUENCE [LARGE SCALE GENOMIC DNA]</scope>
</reference>
<protein>
    <submittedName>
        <fullName evidence="1">Uncharacterized protein</fullName>
    </submittedName>
</protein>
<evidence type="ECO:0000313" key="1">
    <source>
        <dbReference type="EMBL" id="CAH1440880.1"/>
    </source>
</evidence>
<evidence type="ECO:0000313" key="2">
    <source>
        <dbReference type="Proteomes" id="UP001157418"/>
    </source>
</evidence>
<comment type="caution">
    <text evidence="1">The sequence shown here is derived from an EMBL/GenBank/DDBJ whole genome shotgun (WGS) entry which is preliminary data.</text>
</comment>
<sequence length="72" mass="8243">MPCSSGFKICVLSGCKLCSGFTSYLDYKSSSDHWDVRDNLFHDDGDDNREEAANYNSSLFLVLFRSIKLFYL</sequence>